<proteinExistence type="predicted"/>
<reference evidence="1 2" key="1">
    <citation type="journal article" date="2012" name="Front. Microbiol.">
        <title>Draft Genome Sequence of the Virulent Strain 01-B526 of the Fish Pathogen Aeromonas salmonicida.</title>
        <authorList>
            <person name="Charette S.J."/>
            <person name="Brochu F."/>
            <person name="Boyle B."/>
            <person name="Filion G."/>
            <person name="Tanaka K.H."/>
            <person name="Derome N."/>
        </authorList>
    </citation>
    <scope>NUCLEOTIDE SEQUENCE [LARGE SCALE GENOMIC DNA]</scope>
    <source>
        <strain evidence="1 2">P11</strain>
    </source>
</reference>
<dbReference type="AlphaFoldDB" id="A0A1A6AHT4"/>
<comment type="caution">
    <text evidence="1">The sequence shown here is derived from an EMBL/GenBank/DDBJ whole genome shotgun (WGS) entry which is preliminary data.</text>
</comment>
<sequence length="441" mass="50730">MSVSIGILASVPLISRIKTYQHILKNENNIVLIPYENLNDVENLFIKNMPLVDAFLLGGELIFSKISDDLKSTVPCFYLTVSNEDLYKLFLKLIIENNKFDFSRTYIDFLNETNDYMGIKEILPKDNFPYTYYFKNDNTIYEKVLDKHIELWKNGLIDISITRVGNLEKPLKDMGIKTFYISPSSKNVMNALAKAVNYVKIKNFEDSQITIGHISICDIKPHNTTFNYEEEVRLLALNKSLIDFQHEHNLPNSIVRNDINFEIIISKKILKELTGNYKYCSLLNYIKTSNTFNLNIGWGIGSTIMEARKRSISANIEANRYDKNCSFILNEQDQIIGPLSENICIHFIEHNNSDIELISSKTKLSSVTILKLIGITKKLNTNEVSSDDLSFYMGITIRSANRILNKLCKSGFAKSINKKSDKLVGRPKKIYLLYFDYNSKF</sequence>
<name>A0A1A6AHT4_9CLOT</name>
<dbReference type="Proteomes" id="UP000093954">
    <property type="component" value="Unassembled WGS sequence"/>
</dbReference>
<dbReference type="RefSeq" id="WP_065079920.1">
    <property type="nucleotide sequence ID" value="NZ_LROS01000079.1"/>
</dbReference>
<evidence type="ECO:0000313" key="2">
    <source>
        <dbReference type="Proteomes" id="UP000093954"/>
    </source>
</evidence>
<evidence type="ECO:0000313" key="1">
    <source>
        <dbReference type="EMBL" id="OBR89640.1"/>
    </source>
</evidence>
<protein>
    <recommendedName>
        <fullName evidence="3">Transcriptional regulator</fullName>
    </recommendedName>
</protein>
<gene>
    <name evidence="1" type="ORF">CLRAG_39020</name>
</gene>
<keyword evidence="2" id="KW-1185">Reference proteome</keyword>
<accession>A0A1A6AHT4</accession>
<organism evidence="1 2">
    <name type="scientific">Clostridium ragsdalei P11</name>
    <dbReference type="NCBI Taxonomy" id="1353534"/>
    <lineage>
        <taxon>Bacteria</taxon>
        <taxon>Bacillati</taxon>
        <taxon>Bacillota</taxon>
        <taxon>Clostridia</taxon>
        <taxon>Eubacteriales</taxon>
        <taxon>Clostridiaceae</taxon>
        <taxon>Clostridium</taxon>
    </lineage>
</organism>
<dbReference type="EMBL" id="LROS01000079">
    <property type="protein sequence ID" value="OBR89640.1"/>
    <property type="molecule type" value="Genomic_DNA"/>
</dbReference>
<evidence type="ECO:0008006" key="3">
    <source>
        <dbReference type="Google" id="ProtNLM"/>
    </source>
</evidence>
<dbReference type="PATRIC" id="fig|1353534.3.peg.3974"/>